<dbReference type="PANTHER" id="PTHR44942:SF4">
    <property type="entry name" value="METHYLTRANSFERASE TYPE 11 DOMAIN-CONTAINING PROTEIN"/>
    <property type="match status" value="1"/>
</dbReference>
<dbReference type="SUPFAM" id="SSF53335">
    <property type="entry name" value="S-adenosyl-L-methionine-dependent methyltransferases"/>
    <property type="match status" value="1"/>
</dbReference>
<accession>A0A5M4AWI5</accession>
<dbReference type="InterPro" id="IPR029063">
    <property type="entry name" value="SAM-dependent_MTases_sf"/>
</dbReference>
<evidence type="ECO:0000313" key="6">
    <source>
        <dbReference type="Proteomes" id="UP000391834"/>
    </source>
</evidence>
<evidence type="ECO:0000256" key="1">
    <source>
        <dbReference type="ARBA" id="ARBA00008361"/>
    </source>
</evidence>
<keyword evidence="2 5" id="KW-0489">Methyltransferase</keyword>
<proteinExistence type="inferred from homology"/>
<protein>
    <submittedName>
        <fullName evidence="5">SAM-dependent methyltransferase</fullName>
    </submittedName>
</protein>
<dbReference type="AlphaFoldDB" id="A0A5M4AWI5"/>
<dbReference type="RefSeq" id="WP_025863467.1">
    <property type="nucleotide sequence ID" value="NZ_BLAX01000001.1"/>
</dbReference>
<dbReference type="InterPro" id="IPR013216">
    <property type="entry name" value="Methyltransf_11"/>
</dbReference>
<dbReference type="GO" id="GO:0008757">
    <property type="term" value="F:S-adenosylmethionine-dependent methyltransferase activity"/>
    <property type="evidence" value="ECO:0007669"/>
    <property type="project" value="InterPro"/>
</dbReference>
<dbReference type="Gene3D" id="3.40.50.150">
    <property type="entry name" value="Vaccinia Virus protein VP39"/>
    <property type="match status" value="1"/>
</dbReference>
<evidence type="ECO:0000259" key="4">
    <source>
        <dbReference type="Pfam" id="PF08241"/>
    </source>
</evidence>
<sequence length="216" mass="24483">MMERENRETYWSRFTEDYEERQSHVVGNEVLLLGHEELLKEADLGNVLELGCGTGLYTETLQKVADNVVATDLSDEMIDFAQGKRGHLDNVEFRKADALSLEFGDEVFDTVFMANLIHIVGNAEGVIQESNRVLKNGGLLIINSFAIDDMSFFYKMAMGIRYLKTFGKPSADATKEKTTRKSVEQLLINNGFEILKSRMLGKKSKAFYLCGRKKFN</sequence>
<dbReference type="InterPro" id="IPR051052">
    <property type="entry name" value="Diverse_substrate_MTase"/>
</dbReference>
<dbReference type="Proteomes" id="UP000391834">
    <property type="component" value="Unassembled WGS sequence"/>
</dbReference>
<comment type="similarity">
    <text evidence="1">Belongs to the methyltransferase superfamily.</text>
</comment>
<keyword evidence="3 5" id="KW-0808">Transferase</keyword>
<dbReference type="Pfam" id="PF08241">
    <property type="entry name" value="Methyltransf_11"/>
    <property type="match status" value="1"/>
</dbReference>
<dbReference type="OrthoDB" id="9760689at2"/>
<keyword evidence="6" id="KW-1185">Reference proteome</keyword>
<dbReference type="GO" id="GO:0032259">
    <property type="term" value="P:methylation"/>
    <property type="evidence" value="ECO:0007669"/>
    <property type="project" value="UniProtKB-KW"/>
</dbReference>
<organism evidence="5 6">
    <name type="scientific">Prolixibacter bellariivorans</name>
    <dbReference type="NCBI Taxonomy" id="314319"/>
    <lineage>
        <taxon>Bacteria</taxon>
        <taxon>Pseudomonadati</taxon>
        <taxon>Bacteroidota</taxon>
        <taxon>Bacteroidia</taxon>
        <taxon>Marinilabiliales</taxon>
        <taxon>Prolixibacteraceae</taxon>
        <taxon>Prolixibacter</taxon>
    </lineage>
</organism>
<evidence type="ECO:0000256" key="3">
    <source>
        <dbReference type="ARBA" id="ARBA00022679"/>
    </source>
</evidence>
<dbReference type="CDD" id="cd02440">
    <property type="entry name" value="AdoMet_MTases"/>
    <property type="match status" value="1"/>
</dbReference>
<name>A0A5M4AWI5_9BACT</name>
<evidence type="ECO:0000313" key="5">
    <source>
        <dbReference type="EMBL" id="GET32018.1"/>
    </source>
</evidence>
<comment type="caution">
    <text evidence="5">The sequence shown here is derived from an EMBL/GenBank/DDBJ whole genome shotgun (WGS) entry which is preliminary data.</text>
</comment>
<dbReference type="EMBL" id="BLAX01000001">
    <property type="protein sequence ID" value="GET32018.1"/>
    <property type="molecule type" value="Genomic_DNA"/>
</dbReference>
<gene>
    <name evidence="5" type="ORF">PbJCM13498_08810</name>
</gene>
<evidence type="ECO:0000256" key="2">
    <source>
        <dbReference type="ARBA" id="ARBA00022603"/>
    </source>
</evidence>
<dbReference type="PANTHER" id="PTHR44942">
    <property type="entry name" value="METHYLTRANSF_11 DOMAIN-CONTAINING PROTEIN"/>
    <property type="match status" value="1"/>
</dbReference>
<feature type="domain" description="Methyltransferase type 11" evidence="4">
    <location>
        <begin position="48"/>
        <end position="142"/>
    </location>
</feature>
<reference evidence="5 6" key="1">
    <citation type="submission" date="2019-10" db="EMBL/GenBank/DDBJ databases">
        <title>Prolixibacter strains distinguished by the presence of nitrate reductase genes were adept at nitrate-dependent anaerobic corrosion of metallic iron and carbon steel.</title>
        <authorList>
            <person name="Iino T."/>
            <person name="Shono N."/>
            <person name="Ito K."/>
            <person name="Nakamura R."/>
            <person name="Sueoka K."/>
            <person name="Harayama S."/>
            <person name="Ohkuma M."/>
        </authorList>
    </citation>
    <scope>NUCLEOTIDE SEQUENCE [LARGE SCALE GENOMIC DNA]</scope>
    <source>
        <strain evidence="5 6">JCM 13498</strain>
    </source>
</reference>